<dbReference type="VEuPathDB" id="FungiDB:B9J08_003295"/>
<evidence type="ECO:0000313" key="3">
    <source>
        <dbReference type="EMBL" id="KNE01089.1"/>
    </source>
</evidence>
<name>A0A0L0P460_CANAR</name>
<dbReference type="PANTHER" id="PTHR12874">
    <property type="entry name" value="F-BOX ONLY PROTEIN 48-RELATED"/>
    <property type="match status" value="1"/>
</dbReference>
<feature type="domain" description="F-box protein Hrt3/FBXO9 C-terminal" evidence="2">
    <location>
        <begin position="194"/>
        <end position="362"/>
    </location>
</feature>
<proteinExistence type="predicted"/>
<dbReference type="VEuPathDB" id="FungiDB:CJJ07_000911"/>
<accession>A0A0L0P460</accession>
<sequence>MGLSELDLEAITLYERGMEKEQLGLVSDAVSFYKAAEQINQHVEKLYRQERVPEAIQQLKDKHGKNVAHKVDEAAVRKIDVEKLLALWEHAEAHAPKVDDPDTWNDGDIVVKIGKLAVNGPSEEVAPLIHLPGEVWVHVLSHLIDTDPELWFHFGMTCKRHAYFAFGSSTLWKKLCYLIYPHQIYEDRTLNDPKILYTRCGSSWKKVLRQTPYVMFSGCYISVVNRYTSGGRSEFSLSWSNPVKTSTYYRYLRFYPDGLCLMALTALDPTVVVHQLLRKNTNKCIMENKEVSIHFDPATHPHKIYIGAWKISADGELQIRLYEGSVSYNTFYYYFKIKNLGSRPNSKLSWVRLFAVEKDLNGNDSPTGEEVDFSWENEKPFTFSRVKSYTNEL</sequence>
<dbReference type="VEuPathDB" id="FungiDB:QG37_01963"/>
<dbReference type="GO" id="GO:0031146">
    <property type="term" value="P:SCF-dependent proteasomal ubiquitin-dependent protein catabolic process"/>
    <property type="evidence" value="ECO:0007669"/>
    <property type="project" value="TreeGrafter"/>
</dbReference>
<comment type="caution">
    <text evidence="3">The sequence shown here is derived from an EMBL/GenBank/DDBJ whole genome shotgun (WGS) entry which is preliminary data.</text>
</comment>
<evidence type="ECO:0000313" key="4">
    <source>
        <dbReference type="Proteomes" id="UP000037122"/>
    </source>
</evidence>
<dbReference type="Proteomes" id="UP000037122">
    <property type="component" value="Unassembled WGS sequence"/>
</dbReference>
<organism evidence="3 4">
    <name type="scientific">Candidozyma auris</name>
    <name type="common">Yeast</name>
    <name type="synonym">Candida auris</name>
    <dbReference type="NCBI Taxonomy" id="498019"/>
    <lineage>
        <taxon>Eukaryota</taxon>
        <taxon>Fungi</taxon>
        <taxon>Dikarya</taxon>
        <taxon>Ascomycota</taxon>
        <taxon>Saccharomycotina</taxon>
        <taxon>Pichiomycetes</taxon>
        <taxon>Metschnikowiaceae</taxon>
        <taxon>Candidozyma</taxon>
    </lineage>
</organism>
<dbReference type="GO" id="GO:0005737">
    <property type="term" value="C:cytoplasm"/>
    <property type="evidence" value="ECO:0007669"/>
    <property type="project" value="TreeGrafter"/>
</dbReference>
<dbReference type="EMBL" id="LGST01000016">
    <property type="protein sequence ID" value="KNE01089.1"/>
    <property type="molecule type" value="Genomic_DNA"/>
</dbReference>
<protein>
    <recommendedName>
        <fullName evidence="2">F-box protein Hrt3/FBXO9 C-terminal domain-containing protein</fullName>
    </recommendedName>
</protein>
<dbReference type="PANTHER" id="PTHR12874:SF9">
    <property type="entry name" value="F-BOX ONLY PROTEIN 48"/>
    <property type="match status" value="1"/>
</dbReference>
<dbReference type="Pfam" id="PF19270">
    <property type="entry name" value="FBO_C"/>
    <property type="match status" value="1"/>
</dbReference>
<dbReference type="GO" id="GO:0019005">
    <property type="term" value="C:SCF ubiquitin ligase complex"/>
    <property type="evidence" value="ECO:0007669"/>
    <property type="project" value="TreeGrafter"/>
</dbReference>
<reference evidence="4" key="1">
    <citation type="journal article" date="2015" name="BMC Genomics">
        <title>Draft genome of a commonly misdiagnosed multidrug resistant pathogen Candida auris.</title>
        <authorList>
            <person name="Chatterjee S."/>
            <person name="Alampalli S.V."/>
            <person name="Nageshan R.K."/>
            <person name="Chettiar S.T."/>
            <person name="Joshi S."/>
            <person name="Tatu U.S."/>
        </authorList>
    </citation>
    <scope>NUCLEOTIDE SEQUENCE [LARGE SCALE GENOMIC DNA]</scope>
    <source>
        <strain evidence="4">6684</strain>
    </source>
</reference>
<dbReference type="VEuPathDB" id="FungiDB:CJJ09_000810"/>
<evidence type="ECO:0000259" key="2">
    <source>
        <dbReference type="Pfam" id="PF19270"/>
    </source>
</evidence>
<dbReference type="AlphaFoldDB" id="A0A0L0P460"/>
<dbReference type="SUPFAM" id="SSF81383">
    <property type="entry name" value="F-box domain"/>
    <property type="match status" value="1"/>
</dbReference>
<evidence type="ECO:0000256" key="1">
    <source>
        <dbReference type="ARBA" id="ARBA00022786"/>
    </source>
</evidence>
<dbReference type="VEuPathDB" id="FungiDB:CJI97_003370"/>
<keyword evidence="1" id="KW-0833">Ubl conjugation pathway</keyword>
<dbReference type="InterPro" id="IPR045464">
    <property type="entry name" value="Hrt3/FBXO9_C"/>
</dbReference>
<dbReference type="InterPro" id="IPR036047">
    <property type="entry name" value="F-box-like_dom_sf"/>
</dbReference>
<gene>
    <name evidence="3" type="ORF">QG37_01963</name>
</gene>
<dbReference type="VEuPathDB" id="FungiDB:CJI96_0001832"/>